<dbReference type="EMBL" id="JABANE010000047">
    <property type="protein sequence ID" value="NME69765.1"/>
    <property type="molecule type" value="Genomic_DNA"/>
</dbReference>
<protein>
    <submittedName>
        <fullName evidence="2">CHAT domain-containing protein</fullName>
    </submittedName>
</protein>
<dbReference type="AlphaFoldDB" id="A0A7X9RW19"/>
<dbReference type="Proteomes" id="UP000576082">
    <property type="component" value="Unassembled WGS sequence"/>
</dbReference>
<dbReference type="RefSeq" id="WP_169658021.1">
    <property type="nucleotide sequence ID" value="NZ_JABANE010000047.1"/>
</dbReference>
<gene>
    <name evidence="2" type="ORF">HHU12_17450</name>
</gene>
<keyword evidence="3" id="KW-1185">Reference proteome</keyword>
<evidence type="ECO:0000313" key="3">
    <source>
        <dbReference type="Proteomes" id="UP000576082"/>
    </source>
</evidence>
<proteinExistence type="predicted"/>
<dbReference type="InterPro" id="IPR011990">
    <property type="entry name" value="TPR-like_helical_dom_sf"/>
</dbReference>
<sequence>MSEIYINIRLGNESEIFSTYQLLNNYPQKNDGLHLYRLGNYYIKKKDYSKAIPLLLQFIKTYEAYFKDPGDFFYSQDEILLRNFYKARVHLKLAECYKKTKQETLRLQHLEHGIHYYHQGKSLPNFTIHIIGSSLFRSLEEYYQEQGERQHHYLDSAQYILDQKNKTFNYKSEPLKYEAILLHHFKGHYASDVQEKEKHYWKSYTLFKSFIGNQLKDEDQLMHFKEMKAIQNEWIDFFSTQYQNTQRLEYLTKTLEIVENLKSNILNKRSSNISNPNFEEYIQQEIVFDTNDHLKQLSPLLDQKTMDQYFEKYYEDKIFISYHLTDNTLLIISYHNGEYTLEKKKIGVSETQILSDLEDAFEKSNYFISRDFIKKLNIVGNQILPESLKHTEKKRVIISTGQALSFIPFEILRYNNEYLIEDFAVSYSFSLHHEYKDAIKRKAIISDKITTFGIAPFASSNLSYSKLEVKNICDDFLINEEANYNTTYQKIKQDHFKTLHFATHTHIDNIPQKSFIKLSPNTGMSDKITFDDIQKLHLSNLELVTLSTCQSANGKYMDGEGSLSLQRAFAYAQIPSIVAGKWNVNDQASSAIMSQFYIYLKEGWDKDIALQKAKLDLLSEKEYLYNNPMFWGSLILTGNTNPITSPSLKVQFLKTLSLY</sequence>
<feature type="domain" description="CHAT" evidence="1">
    <location>
        <begin position="388"/>
        <end position="639"/>
    </location>
</feature>
<comment type="caution">
    <text evidence="2">The sequence shown here is derived from an EMBL/GenBank/DDBJ whole genome shotgun (WGS) entry which is preliminary data.</text>
</comment>
<organism evidence="2 3">
    <name type="scientific">Flammeovirga aprica JL-4</name>
    <dbReference type="NCBI Taxonomy" id="694437"/>
    <lineage>
        <taxon>Bacteria</taxon>
        <taxon>Pseudomonadati</taxon>
        <taxon>Bacteroidota</taxon>
        <taxon>Cytophagia</taxon>
        <taxon>Cytophagales</taxon>
        <taxon>Flammeovirgaceae</taxon>
        <taxon>Flammeovirga</taxon>
    </lineage>
</organism>
<accession>A0A7X9RW19</accession>
<name>A0A7X9RW19_9BACT</name>
<dbReference type="InterPro" id="IPR024983">
    <property type="entry name" value="CHAT_dom"/>
</dbReference>
<reference evidence="2 3" key="1">
    <citation type="submission" date="2020-04" db="EMBL/GenBank/DDBJ databases">
        <title>Flammeovirga sp. SR4, a novel species isolated from seawater.</title>
        <authorList>
            <person name="Wang X."/>
        </authorList>
    </citation>
    <scope>NUCLEOTIDE SEQUENCE [LARGE SCALE GENOMIC DNA]</scope>
    <source>
        <strain evidence="2 3">ATCC 23126</strain>
    </source>
</reference>
<evidence type="ECO:0000313" key="2">
    <source>
        <dbReference type="EMBL" id="NME69765.1"/>
    </source>
</evidence>
<dbReference type="Pfam" id="PF12770">
    <property type="entry name" value="CHAT"/>
    <property type="match status" value="1"/>
</dbReference>
<evidence type="ECO:0000259" key="1">
    <source>
        <dbReference type="Pfam" id="PF12770"/>
    </source>
</evidence>
<dbReference type="SUPFAM" id="SSF48452">
    <property type="entry name" value="TPR-like"/>
    <property type="match status" value="1"/>
</dbReference>
<dbReference type="Gene3D" id="1.25.40.10">
    <property type="entry name" value="Tetratricopeptide repeat domain"/>
    <property type="match status" value="1"/>
</dbReference>